<keyword evidence="2" id="KW-1185">Reference proteome</keyword>
<proteinExistence type="predicted"/>
<reference evidence="1 2" key="1">
    <citation type="journal article" date="2020" name="Cell">
        <title>Large-Scale Comparative Analyses of Tick Genomes Elucidate Their Genetic Diversity and Vector Capacities.</title>
        <authorList>
            <consortium name="Tick Genome and Microbiome Consortium (TIGMIC)"/>
            <person name="Jia N."/>
            <person name="Wang J."/>
            <person name="Shi W."/>
            <person name="Du L."/>
            <person name="Sun Y."/>
            <person name="Zhan W."/>
            <person name="Jiang J.F."/>
            <person name="Wang Q."/>
            <person name="Zhang B."/>
            <person name="Ji P."/>
            <person name="Bell-Sakyi L."/>
            <person name="Cui X.M."/>
            <person name="Yuan T.T."/>
            <person name="Jiang B.G."/>
            <person name="Yang W.F."/>
            <person name="Lam T.T."/>
            <person name="Chang Q.C."/>
            <person name="Ding S.J."/>
            <person name="Wang X.J."/>
            <person name="Zhu J.G."/>
            <person name="Ruan X.D."/>
            <person name="Zhao L."/>
            <person name="Wei J.T."/>
            <person name="Ye R.Z."/>
            <person name="Que T.C."/>
            <person name="Du C.H."/>
            <person name="Zhou Y.H."/>
            <person name="Cheng J.X."/>
            <person name="Dai P.F."/>
            <person name="Guo W.B."/>
            <person name="Han X.H."/>
            <person name="Huang E.J."/>
            <person name="Li L.F."/>
            <person name="Wei W."/>
            <person name="Gao Y.C."/>
            <person name="Liu J.Z."/>
            <person name="Shao H.Z."/>
            <person name="Wang X."/>
            <person name="Wang C.C."/>
            <person name="Yang T.C."/>
            <person name="Huo Q.B."/>
            <person name="Li W."/>
            <person name="Chen H.Y."/>
            <person name="Chen S.E."/>
            <person name="Zhou L.G."/>
            <person name="Ni X.B."/>
            <person name="Tian J.H."/>
            <person name="Sheng Y."/>
            <person name="Liu T."/>
            <person name="Pan Y.S."/>
            <person name="Xia L.Y."/>
            <person name="Li J."/>
            <person name="Zhao F."/>
            <person name="Cao W.C."/>
        </authorList>
    </citation>
    <scope>NUCLEOTIDE SEQUENCE [LARGE SCALE GENOMIC DNA]</scope>
    <source>
        <strain evidence="1">Iper-2018</strain>
    </source>
</reference>
<comment type="caution">
    <text evidence="1">The sequence shown here is derived from an EMBL/GenBank/DDBJ whole genome shotgun (WGS) entry which is preliminary data.</text>
</comment>
<dbReference type="Proteomes" id="UP000805193">
    <property type="component" value="Unassembled WGS sequence"/>
</dbReference>
<accession>A0AC60QQQ6</accession>
<name>A0AC60QQQ6_IXOPE</name>
<sequence>MLTCVLFFVLILLQSSCADNNVQFDISSLCPAGRPAPTYKRVEGAVITSVNDRDVSCIVTFQTHSILQLFMLRFEQLTLGCEDHLFIFNGAHVIGSHVADLSCRATVSDVGTVFTRSNFLTLRFSKRSSSIEGSGFKLIVTALKSPQLLRDNQNVKCRAFECRNTFCISRSLICDGVNHCGDNSDEEICAPHPRVSSHSILMGLATLAMRLLFALLGKGSS</sequence>
<organism evidence="1 2">
    <name type="scientific">Ixodes persulcatus</name>
    <name type="common">Taiga tick</name>
    <dbReference type="NCBI Taxonomy" id="34615"/>
    <lineage>
        <taxon>Eukaryota</taxon>
        <taxon>Metazoa</taxon>
        <taxon>Ecdysozoa</taxon>
        <taxon>Arthropoda</taxon>
        <taxon>Chelicerata</taxon>
        <taxon>Arachnida</taxon>
        <taxon>Acari</taxon>
        <taxon>Parasitiformes</taxon>
        <taxon>Ixodida</taxon>
        <taxon>Ixodoidea</taxon>
        <taxon>Ixodidae</taxon>
        <taxon>Ixodinae</taxon>
        <taxon>Ixodes</taxon>
    </lineage>
</organism>
<dbReference type="EMBL" id="JABSTQ010006931">
    <property type="protein sequence ID" value="KAG0436471.1"/>
    <property type="molecule type" value="Genomic_DNA"/>
</dbReference>
<gene>
    <name evidence="1" type="ORF">HPB47_017927</name>
</gene>
<evidence type="ECO:0000313" key="2">
    <source>
        <dbReference type="Proteomes" id="UP000805193"/>
    </source>
</evidence>
<evidence type="ECO:0000313" key="1">
    <source>
        <dbReference type="EMBL" id="KAG0436471.1"/>
    </source>
</evidence>
<protein>
    <submittedName>
        <fullName evidence="1">Uncharacterized protein</fullName>
    </submittedName>
</protein>